<proteinExistence type="predicted"/>
<dbReference type="InterPro" id="IPR034829">
    <property type="entry name" value="DnaD-like_sf"/>
</dbReference>
<protein>
    <submittedName>
        <fullName evidence="1">Putative DnaB domain protein</fullName>
    </submittedName>
</protein>
<accession>A0A6M3LG21</accession>
<dbReference type="Gene3D" id="1.10.10.630">
    <property type="entry name" value="DnaD domain-like"/>
    <property type="match status" value="1"/>
</dbReference>
<sequence>MTGLHPIVAHWERVLRNRKLTTAMLPKLFEYVDEFGEDAVKYAIDEAAYQDARSPIQYIETVLATNNELVGKHTAFKELE</sequence>
<gene>
    <name evidence="1" type="ORF">MM415B03961_0006</name>
</gene>
<dbReference type="EMBL" id="MT143206">
    <property type="protein sequence ID" value="QJA94136.1"/>
    <property type="molecule type" value="Genomic_DNA"/>
</dbReference>
<dbReference type="AlphaFoldDB" id="A0A6M3LG21"/>
<reference evidence="1" key="1">
    <citation type="submission" date="2020-03" db="EMBL/GenBank/DDBJ databases">
        <title>The deep terrestrial virosphere.</title>
        <authorList>
            <person name="Holmfeldt K."/>
            <person name="Nilsson E."/>
            <person name="Simone D."/>
            <person name="Lopez-Fernandez M."/>
            <person name="Wu X."/>
            <person name="de Brujin I."/>
            <person name="Lundin D."/>
            <person name="Andersson A."/>
            <person name="Bertilsson S."/>
            <person name="Dopson M."/>
        </authorList>
    </citation>
    <scope>NUCLEOTIDE SEQUENCE</scope>
    <source>
        <strain evidence="1">MM415B03961</strain>
    </source>
</reference>
<evidence type="ECO:0000313" key="1">
    <source>
        <dbReference type="EMBL" id="QJA94136.1"/>
    </source>
</evidence>
<name>A0A6M3LG21_9ZZZZ</name>
<dbReference type="SUPFAM" id="SSF158499">
    <property type="entry name" value="DnaD domain-like"/>
    <property type="match status" value="1"/>
</dbReference>
<organism evidence="1">
    <name type="scientific">viral metagenome</name>
    <dbReference type="NCBI Taxonomy" id="1070528"/>
    <lineage>
        <taxon>unclassified sequences</taxon>
        <taxon>metagenomes</taxon>
        <taxon>organismal metagenomes</taxon>
    </lineage>
</organism>